<feature type="domain" description="Solute-binding protein family 5" evidence="5">
    <location>
        <begin position="105"/>
        <end position="450"/>
    </location>
</feature>
<comment type="similarity">
    <text evidence="1">Belongs to the bacterial solute-binding protein 5 family.</text>
</comment>
<feature type="chain" id="PRO_5038840787" evidence="4">
    <location>
        <begin position="31"/>
        <end position="539"/>
    </location>
</feature>
<keyword evidence="3 4" id="KW-0732">Signal</keyword>
<dbReference type="PANTHER" id="PTHR30290">
    <property type="entry name" value="PERIPLASMIC BINDING COMPONENT OF ABC TRANSPORTER"/>
    <property type="match status" value="1"/>
</dbReference>
<dbReference type="EMBL" id="VTFY01000008">
    <property type="protein sequence ID" value="MRX82982.1"/>
    <property type="molecule type" value="Genomic_DNA"/>
</dbReference>
<comment type="caution">
    <text evidence="6">The sequence shown here is derived from an EMBL/GenBank/DDBJ whole genome shotgun (WGS) entry which is preliminary data.</text>
</comment>
<dbReference type="InterPro" id="IPR039424">
    <property type="entry name" value="SBP_5"/>
</dbReference>
<feature type="signal peptide" evidence="4">
    <location>
        <begin position="1"/>
        <end position="30"/>
    </location>
</feature>
<evidence type="ECO:0000259" key="5">
    <source>
        <dbReference type="Pfam" id="PF00496"/>
    </source>
</evidence>
<dbReference type="InterPro" id="IPR000914">
    <property type="entry name" value="SBP_5_dom"/>
</dbReference>
<gene>
    <name evidence="6" type="ORF">GJG86_10805</name>
</gene>
<evidence type="ECO:0000313" key="7">
    <source>
        <dbReference type="Proteomes" id="UP000438093"/>
    </source>
</evidence>
<accession>A0A6N7RPQ9</accession>
<dbReference type="NCBIfam" id="TIGR01409">
    <property type="entry name" value="TAT_signal_seq"/>
    <property type="match status" value="1"/>
</dbReference>
<dbReference type="GO" id="GO:0043190">
    <property type="term" value="C:ATP-binding cassette (ABC) transporter complex"/>
    <property type="evidence" value="ECO:0007669"/>
    <property type="project" value="InterPro"/>
</dbReference>
<dbReference type="Gene3D" id="3.10.105.10">
    <property type="entry name" value="Dipeptide-binding Protein, Domain 3"/>
    <property type="match status" value="1"/>
</dbReference>
<dbReference type="GO" id="GO:0042597">
    <property type="term" value="C:periplasmic space"/>
    <property type="evidence" value="ECO:0007669"/>
    <property type="project" value="UniProtKB-ARBA"/>
</dbReference>
<sequence>MEQPMKASLSRRTFLAGSAVAAAAAGLSLAGCGGGGTTDTPSTDAGTTDTGTAAQGGTLTGACAYTSTNVNPVGLNGGSALMLAATWHVFEGLYDLDLHTYKTYNALAAGEPTKVSDTEYEVALRDGAKFSDGTDVTAADVVNAFELNMADATCGAFLSFIDTVAAKDDKTVTITLKYPFDSLLKGRLSVVKVFPASLTDDQLKTMPIGSGPWKYDTVNGDDGGTIKFLPNENYNGTYVPTADEMQWNILLDNTARTTALQEATVQVMENVPDANAEQLMAAGASVDYIQGFNQPFFMFNTLKEPFNDKRVRQAFYYAVDVEKLINNQMAGHAAAVEGFLNKEHPNFHKASTVYTHDVEKAKSLLAEAGAENLAFTLVVNNNWVKDLAPQIKEDLKAAGVDCTIAEQKINWSEYAESADVLSYDVMLTPGDPTCFGNDPDLLMSWWYGDNIWTQGRTCWKKAEGGKFDELQTLMQQAREATGNEQQKLWNKCFDLLAEEVPLYPLFHRAVATGYQAEQITGFEPIATTGLVFLGASAKA</sequence>
<evidence type="ECO:0000313" key="6">
    <source>
        <dbReference type="EMBL" id="MRX82982.1"/>
    </source>
</evidence>
<reference evidence="7" key="1">
    <citation type="submission" date="2019-08" db="EMBL/GenBank/DDBJ databases">
        <title>Arthrobacter sp. nov., isolated from plateau pika and Tibetan wild ass.</title>
        <authorList>
            <person name="Ge Y."/>
        </authorList>
    </citation>
    <scope>NUCLEOTIDE SEQUENCE [LARGE SCALE GENOMIC DNA]</scope>
    <source>
        <strain evidence="7">HF-4214</strain>
    </source>
</reference>
<dbReference type="GO" id="GO:1904680">
    <property type="term" value="F:peptide transmembrane transporter activity"/>
    <property type="evidence" value="ECO:0007669"/>
    <property type="project" value="TreeGrafter"/>
</dbReference>
<keyword evidence="7" id="KW-1185">Reference proteome</keyword>
<dbReference type="GO" id="GO:0015833">
    <property type="term" value="P:peptide transport"/>
    <property type="evidence" value="ECO:0007669"/>
    <property type="project" value="TreeGrafter"/>
</dbReference>
<dbReference type="PIRSF" id="PIRSF002741">
    <property type="entry name" value="MppA"/>
    <property type="match status" value="1"/>
</dbReference>
<dbReference type="InterPro" id="IPR019546">
    <property type="entry name" value="TAT_signal_bac_arc"/>
</dbReference>
<dbReference type="Gene3D" id="3.40.190.10">
    <property type="entry name" value="Periplasmic binding protein-like II"/>
    <property type="match status" value="1"/>
</dbReference>
<protein>
    <submittedName>
        <fullName evidence="6">Twin-arginine translocation signal domain-containing protein</fullName>
    </submittedName>
</protein>
<evidence type="ECO:0000256" key="4">
    <source>
        <dbReference type="SAM" id="SignalP"/>
    </source>
</evidence>
<dbReference type="SUPFAM" id="SSF53850">
    <property type="entry name" value="Periplasmic binding protein-like II"/>
    <property type="match status" value="1"/>
</dbReference>
<dbReference type="InterPro" id="IPR030678">
    <property type="entry name" value="Peptide/Ni-bd"/>
</dbReference>
<dbReference type="RefSeq" id="WP_154333804.1">
    <property type="nucleotide sequence ID" value="NZ_VTFY01000008.1"/>
</dbReference>
<evidence type="ECO:0000256" key="3">
    <source>
        <dbReference type="ARBA" id="ARBA00022729"/>
    </source>
</evidence>
<keyword evidence="2" id="KW-0813">Transport</keyword>
<organism evidence="6 7">
    <name type="scientific">Eggerthella guodeyinii</name>
    <dbReference type="NCBI Taxonomy" id="2690837"/>
    <lineage>
        <taxon>Bacteria</taxon>
        <taxon>Bacillati</taxon>
        <taxon>Actinomycetota</taxon>
        <taxon>Coriobacteriia</taxon>
        <taxon>Eggerthellales</taxon>
        <taxon>Eggerthellaceae</taxon>
        <taxon>Eggerthella</taxon>
    </lineage>
</organism>
<dbReference type="PANTHER" id="PTHR30290:SF9">
    <property type="entry name" value="OLIGOPEPTIDE-BINDING PROTEIN APPA"/>
    <property type="match status" value="1"/>
</dbReference>
<dbReference type="Proteomes" id="UP000438093">
    <property type="component" value="Unassembled WGS sequence"/>
</dbReference>
<name>A0A6N7RPQ9_9ACTN</name>
<dbReference type="CDD" id="cd00995">
    <property type="entry name" value="PBP2_NikA_DppA_OppA_like"/>
    <property type="match status" value="1"/>
</dbReference>
<proteinExistence type="inferred from homology"/>
<dbReference type="Pfam" id="PF00496">
    <property type="entry name" value="SBP_bac_5"/>
    <property type="match status" value="1"/>
</dbReference>
<evidence type="ECO:0000256" key="2">
    <source>
        <dbReference type="ARBA" id="ARBA00022448"/>
    </source>
</evidence>
<dbReference type="AlphaFoldDB" id="A0A6N7RPQ9"/>
<evidence type="ECO:0000256" key="1">
    <source>
        <dbReference type="ARBA" id="ARBA00005695"/>
    </source>
</evidence>